<dbReference type="InterPro" id="IPR037171">
    <property type="entry name" value="NagB/RpiA_transferase-like"/>
</dbReference>
<dbReference type="NCBIfam" id="TIGR01584">
    <property type="entry name" value="citF"/>
    <property type="match status" value="1"/>
</dbReference>
<evidence type="ECO:0000313" key="2">
    <source>
        <dbReference type="EMBL" id="GLI57499.1"/>
    </source>
</evidence>
<dbReference type="AlphaFoldDB" id="A0A9W6LP11"/>
<gene>
    <name evidence="2" type="ORF">PM10SUCC1_30130</name>
</gene>
<comment type="subcellular location">
    <subcellularLocation>
        <location evidence="1">Cytoplasm</location>
    </subcellularLocation>
</comment>
<dbReference type="Proteomes" id="UP001144471">
    <property type="component" value="Unassembled WGS sequence"/>
</dbReference>
<keyword evidence="1 2" id="KW-0456">Lyase</keyword>
<dbReference type="GO" id="GO:0006084">
    <property type="term" value="P:acetyl-CoA metabolic process"/>
    <property type="evidence" value="ECO:0007669"/>
    <property type="project" value="UniProtKB-UniRule"/>
</dbReference>
<dbReference type="RefSeq" id="WP_281837149.1">
    <property type="nucleotide sequence ID" value="NZ_BSDY01000019.1"/>
</dbReference>
<accession>A0A9W6LP11</accession>
<organism evidence="2 3">
    <name type="scientific">Propionigenium maris DSM 9537</name>
    <dbReference type="NCBI Taxonomy" id="1123000"/>
    <lineage>
        <taxon>Bacteria</taxon>
        <taxon>Fusobacteriati</taxon>
        <taxon>Fusobacteriota</taxon>
        <taxon>Fusobacteriia</taxon>
        <taxon>Fusobacteriales</taxon>
        <taxon>Fusobacteriaceae</taxon>
        <taxon>Propionigenium</taxon>
    </lineage>
</organism>
<reference evidence="2" key="1">
    <citation type="submission" date="2022-12" db="EMBL/GenBank/DDBJ databases">
        <title>Reference genome sequencing for broad-spectrum identification of bacterial and archaeal isolates by mass spectrometry.</title>
        <authorList>
            <person name="Sekiguchi Y."/>
            <person name="Tourlousse D.M."/>
        </authorList>
    </citation>
    <scope>NUCLEOTIDE SEQUENCE</scope>
    <source>
        <strain evidence="2">10succ1</strain>
    </source>
</reference>
<comment type="caution">
    <text evidence="2">The sequence shown here is derived from an EMBL/GenBank/DDBJ whole genome shotgun (WGS) entry which is preliminary data.</text>
</comment>
<dbReference type="GO" id="GO:0008814">
    <property type="term" value="F:citrate CoA-transferase activity"/>
    <property type="evidence" value="ECO:0007669"/>
    <property type="project" value="UniProtKB-UniRule"/>
</dbReference>
<dbReference type="GO" id="GO:0005737">
    <property type="term" value="C:cytoplasm"/>
    <property type="evidence" value="ECO:0007669"/>
    <property type="project" value="UniProtKB-SubCell"/>
</dbReference>
<comment type="catalytic activity">
    <reaction evidence="1">
        <text>citrate + acetyl-CoA = (3S)-citryl-CoA + acetate</text>
        <dbReference type="Rhea" id="RHEA:19405"/>
        <dbReference type="ChEBI" id="CHEBI:16947"/>
        <dbReference type="ChEBI" id="CHEBI:30089"/>
        <dbReference type="ChEBI" id="CHEBI:57288"/>
        <dbReference type="ChEBI" id="CHEBI:57321"/>
        <dbReference type="EC" id="2.8.3.10"/>
    </reaction>
</comment>
<proteinExistence type="predicted"/>
<keyword evidence="3" id="KW-1185">Reference proteome</keyword>
<protein>
    <recommendedName>
        <fullName evidence="1">Citrate lyase alpha chain</fullName>
        <shortName evidence="1">Citrase alpha chain</shortName>
        <ecNumber evidence="1">2.8.3.10</ecNumber>
        <ecNumber evidence="1">4.1.3.6</ecNumber>
    </recommendedName>
    <alternativeName>
        <fullName evidence="1">Citrate (pro-3S)-lyase alpha chain</fullName>
    </alternativeName>
    <alternativeName>
        <fullName evidence="1">Citrate CoA-transferase subunit</fullName>
    </alternativeName>
</protein>
<dbReference type="EC" id="2.8.3.10" evidence="1"/>
<keyword evidence="1" id="KW-0808">Transferase</keyword>
<dbReference type="EMBL" id="BSDY01000019">
    <property type="protein sequence ID" value="GLI57499.1"/>
    <property type="molecule type" value="Genomic_DNA"/>
</dbReference>
<dbReference type="SUPFAM" id="SSF100950">
    <property type="entry name" value="NagB/RpiA/CoA transferase-like"/>
    <property type="match status" value="2"/>
</dbReference>
<dbReference type="PANTHER" id="PTHR40596">
    <property type="entry name" value="CITRATE LYASE ALPHA CHAIN"/>
    <property type="match status" value="1"/>
</dbReference>
<name>A0A9W6LP11_9FUSO</name>
<dbReference type="PANTHER" id="PTHR40596:SF1">
    <property type="entry name" value="CITRATE LYASE ALPHA CHAIN"/>
    <property type="match status" value="1"/>
</dbReference>
<dbReference type="GO" id="GO:0008815">
    <property type="term" value="F:citrate (pro-3S)-lyase activity"/>
    <property type="evidence" value="ECO:0007669"/>
    <property type="project" value="UniProtKB-UniRule"/>
</dbReference>
<keyword evidence="1" id="KW-0963">Cytoplasm</keyword>
<dbReference type="Pfam" id="PF04223">
    <property type="entry name" value="CitF"/>
    <property type="match status" value="1"/>
</dbReference>
<dbReference type="InterPro" id="IPR006472">
    <property type="entry name" value="Citrate_lyase_asu"/>
</dbReference>
<dbReference type="EC" id="4.1.3.6" evidence="1"/>
<evidence type="ECO:0000313" key="3">
    <source>
        <dbReference type="Proteomes" id="UP001144471"/>
    </source>
</evidence>
<evidence type="ECO:0000256" key="1">
    <source>
        <dbReference type="PIRNR" id="PIRNR009451"/>
    </source>
</evidence>
<sequence length="518" mass="55649">MSINKVGIEIPQEIQGYRKDFKPYAGAFETEPTAVTKTRRIRSSKPGGSKIIENLEEAIKRSGLKDGMTISFHHHLRNGDFVLNKVMDVIAGMGIKDLTVAASSLTKAHEPLLGHIKNGVVSGLETSGLRGLIAEEMSRNAIMDKPIIFRSHGARARAIESGELSIDVAFLAAPICDTMGNMNGMEGKNAFGAMGYPMADAEYANCVIAVTDNLVPFPLNNIAIPMTNVDFIVEIDEIGDPRKIATGATRITSNPKDLFIAEQAANVLIASGEIKEGYSFQAGSGGPSLAVCKFLREYMEENKITGSFSSGGIVKVAVDFLEDGLFKSLLDVQTFDAAAAESMRKNPNHVEMSASMYANPHNRSCVAHQLDVMILSATEIDTNFNINSLTASTGVIMGAIGGAQDTAAGAGLTLVVAPSMRGRLPIVMDRVTNVVTPGDTIDVLVTERGVCVNPRRTDLIEKFTGAGIVLKDINELKEEVEALTGKPAKNEYTDKIVGVIEYRDGTVIDVIRQIKTKK</sequence>
<comment type="catalytic activity">
    <reaction evidence="1">
        <text>citrate = oxaloacetate + acetate</text>
        <dbReference type="Rhea" id="RHEA:10760"/>
        <dbReference type="ChEBI" id="CHEBI:16452"/>
        <dbReference type="ChEBI" id="CHEBI:16947"/>
        <dbReference type="ChEBI" id="CHEBI:30089"/>
        <dbReference type="EC" id="4.1.3.6"/>
    </reaction>
</comment>
<dbReference type="PIRSF" id="PIRSF009451">
    <property type="entry name" value="Citrt_lyas_alpha"/>
    <property type="match status" value="1"/>
</dbReference>
<dbReference type="GO" id="GO:0009346">
    <property type="term" value="C:ATP-independent citrate lyase complex"/>
    <property type="evidence" value="ECO:0007669"/>
    <property type="project" value="UniProtKB-UniRule"/>
</dbReference>
<dbReference type="Gene3D" id="3.40.1080.10">
    <property type="entry name" value="Glutaconate Coenzyme A-transferase"/>
    <property type="match status" value="2"/>
</dbReference>